<dbReference type="Pfam" id="PF00486">
    <property type="entry name" value="Trans_reg_C"/>
    <property type="match status" value="1"/>
</dbReference>
<dbReference type="Gene3D" id="1.10.10.10">
    <property type="entry name" value="Winged helix-like DNA-binding domain superfamily/Winged helix DNA-binding domain"/>
    <property type="match status" value="1"/>
</dbReference>
<dbReference type="PROSITE" id="PS51755">
    <property type="entry name" value="OMPR_PHOB"/>
    <property type="match status" value="1"/>
</dbReference>
<feature type="DNA-binding region" description="OmpR/PhoB-type" evidence="2">
    <location>
        <begin position="3"/>
        <end position="97"/>
    </location>
</feature>
<organism evidence="4 5">
    <name type="scientific">Phenylobacterium montanum</name>
    <dbReference type="NCBI Taxonomy" id="2823693"/>
    <lineage>
        <taxon>Bacteria</taxon>
        <taxon>Pseudomonadati</taxon>
        <taxon>Pseudomonadota</taxon>
        <taxon>Alphaproteobacteria</taxon>
        <taxon>Caulobacterales</taxon>
        <taxon>Caulobacteraceae</taxon>
        <taxon>Phenylobacterium</taxon>
    </lineage>
</organism>
<protein>
    <submittedName>
        <fullName evidence="4">Winged helix-turn-helix domain-containing protein</fullName>
    </submittedName>
</protein>
<dbReference type="InterPro" id="IPR016032">
    <property type="entry name" value="Sig_transdc_resp-reg_C-effctor"/>
</dbReference>
<evidence type="ECO:0000256" key="2">
    <source>
        <dbReference type="PROSITE-ProRule" id="PRU01091"/>
    </source>
</evidence>
<dbReference type="InterPro" id="IPR001867">
    <property type="entry name" value="OmpR/PhoB-type_DNA-bd"/>
</dbReference>
<accession>A0A975IUP5</accession>
<dbReference type="InterPro" id="IPR011990">
    <property type="entry name" value="TPR-like_helical_dom_sf"/>
</dbReference>
<keyword evidence="5" id="KW-1185">Reference proteome</keyword>
<dbReference type="RefSeq" id="WP_211937799.1">
    <property type="nucleotide sequence ID" value="NZ_CP073078.1"/>
</dbReference>
<dbReference type="Proteomes" id="UP000676409">
    <property type="component" value="Chromosome"/>
</dbReference>
<sequence length="632" mass="66408">MDGLEYNIGRFTLQPSRQLLDAGVPVPLGRKALELLSVLAKAEGALVTKDELMAAVWPKTVVEDNALQVHIVALRKALGQDAPLLSTVHGLGYRLTPSPRPQPGDAAATPLVRAALSAAPSRWKPILSAILPFVALATASIWQAKGRLPWAPPPREARVAVLPFDAPGAAGAARGLAGGLPGAIVSELSDNQVPVVSAADSQALRGPGGGQTIDRLGVGLLLGGEVRDDGDAIVVRVHLDDTREHQVIWSDEFRGGADAPEALQADVAAHAADAAHWAKVGRSGKVKLDAASLAAFIAGRESTTGIRKFDQTAALADYQKVVAAAPDFSWGHSAVAVADAFIQAGPESQADVQREAKRALALDPHNGEAYVALELALPRRALQQREALLIKGAAADPSFEPAALMEGRLRSIVGRGHDALAWLQRAHDLDPLHNNATSSLALALAAEGEPAEAQAVVKQMQAQWPEQYGTKDARFWTSVIDGDTPAALAQLTDPATRPQGMDQNALAAWRATLLSKASSSRAARAKAAQAVTAAAAAGSLDAGEAATLLTMLGDLDGAFSQASHYRLGDPYTPPYLFLPPTRAMRADPRFMLLAARLGLVDYWRATGAWPDFCEEPGLPYDCRREAAKAAAA</sequence>
<name>A0A975IUP5_9CAUL</name>
<evidence type="ECO:0000256" key="1">
    <source>
        <dbReference type="ARBA" id="ARBA00023125"/>
    </source>
</evidence>
<feature type="domain" description="OmpR/PhoB-type" evidence="3">
    <location>
        <begin position="3"/>
        <end position="97"/>
    </location>
</feature>
<dbReference type="Gene3D" id="1.25.40.10">
    <property type="entry name" value="Tetratricopeptide repeat domain"/>
    <property type="match status" value="1"/>
</dbReference>
<dbReference type="KEGG" id="caul:KCG34_22330"/>
<dbReference type="CDD" id="cd00383">
    <property type="entry name" value="trans_reg_C"/>
    <property type="match status" value="1"/>
</dbReference>
<evidence type="ECO:0000313" key="4">
    <source>
        <dbReference type="EMBL" id="QUD87749.1"/>
    </source>
</evidence>
<reference evidence="4" key="1">
    <citation type="submission" date="2021-04" db="EMBL/GenBank/DDBJ databases">
        <title>The complete genome sequence of Caulobacter sp. S6.</title>
        <authorList>
            <person name="Tang Y."/>
            <person name="Ouyang W."/>
            <person name="Liu Q."/>
            <person name="Huang B."/>
            <person name="Guo Z."/>
            <person name="Lei P."/>
        </authorList>
    </citation>
    <scope>NUCLEOTIDE SEQUENCE</scope>
    <source>
        <strain evidence="4">S6</strain>
    </source>
</reference>
<proteinExistence type="predicted"/>
<dbReference type="GO" id="GO:0006355">
    <property type="term" value="P:regulation of DNA-templated transcription"/>
    <property type="evidence" value="ECO:0007669"/>
    <property type="project" value="InterPro"/>
</dbReference>
<evidence type="ECO:0000313" key="5">
    <source>
        <dbReference type="Proteomes" id="UP000676409"/>
    </source>
</evidence>
<dbReference type="SUPFAM" id="SSF48452">
    <property type="entry name" value="TPR-like"/>
    <property type="match status" value="1"/>
</dbReference>
<evidence type="ECO:0000259" key="3">
    <source>
        <dbReference type="PROSITE" id="PS51755"/>
    </source>
</evidence>
<keyword evidence="1 2" id="KW-0238">DNA-binding</keyword>
<dbReference type="SMART" id="SM00862">
    <property type="entry name" value="Trans_reg_C"/>
    <property type="match status" value="1"/>
</dbReference>
<dbReference type="EMBL" id="CP073078">
    <property type="protein sequence ID" value="QUD87749.1"/>
    <property type="molecule type" value="Genomic_DNA"/>
</dbReference>
<gene>
    <name evidence="4" type="ORF">KCG34_22330</name>
</gene>
<dbReference type="SUPFAM" id="SSF46894">
    <property type="entry name" value="C-terminal effector domain of the bipartite response regulators"/>
    <property type="match status" value="1"/>
</dbReference>
<dbReference type="GO" id="GO:0000160">
    <property type="term" value="P:phosphorelay signal transduction system"/>
    <property type="evidence" value="ECO:0007669"/>
    <property type="project" value="InterPro"/>
</dbReference>
<dbReference type="AlphaFoldDB" id="A0A975IUP5"/>
<dbReference type="GO" id="GO:0003677">
    <property type="term" value="F:DNA binding"/>
    <property type="evidence" value="ECO:0007669"/>
    <property type="project" value="UniProtKB-UniRule"/>
</dbReference>
<dbReference type="InterPro" id="IPR036388">
    <property type="entry name" value="WH-like_DNA-bd_sf"/>
</dbReference>